<feature type="transmembrane region" description="Helical" evidence="1">
    <location>
        <begin position="90"/>
        <end position="114"/>
    </location>
</feature>
<name>A0A930VJR9_9ACTN</name>
<dbReference type="AlphaFoldDB" id="A0A930VJR9"/>
<gene>
    <name evidence="2" type="ORF">ISU07_22085</name>
</gene>
<feature type="transmembrane region" description="Helical" evidence="1">
    <location>
        <begin position="134"/>
        <end position="151"/>
    </location>
</feature>
<keyword evidence="1" id="KW-0812">Transmembrane</keyword>
<evidence type="ECO:0000313" key="2">
    <source>
        <dbReference type="EMBL" id="MBF4765832.1"/>
    </source>
</evidence>
<accession>A0A930VJR9</accession>
<evidence type="ECO:0008006" key="4">
    <source>
        <dbReference type="Google" id="ProtNLM"/>
    </source>
</evidence>
<comment type="caution">
    <text evidence="2">The sequence shown here is derived from an EMBL/GenBank/DDBJ whole genome shotgun (WGS) entry which is preliminary data.</text>
</comment>
<dbReference type="RefSeq" id="WP_194709015.1">
    <property type="nucleotide sequence ID" value="NZ_JADKPN010000019.1"/>
</dbReference>
<feature type="transmembrane region" description="Helical" evidence="1">
    <location>
        <begin position="183"/>
        <end position="201"/>
    </location>
</feature>
<sequence length="220" mass="23031">MINMNGAPDSRTRRAGGWGLVFVVLLLIGAGMASVPGGDDSVAQVRRFYEEHTGVILLSQIVELIATLPLVLFLLGLAVSTLVGAKRYALLAGGAMVIASLVTLIPPLMLVLVHHSASAGRVHALAELSDLTDVLLFVTITGFAACGWAGHGPTWFRWLAMLVGLAAAVRAVAILFSGDPLEVLAPLGFIALVVAFSVLLLRGERRVASPRSHAAPDALE</sequence>
<keyword evidence="1" id="KW-0472">Membrane</keyword>
<evidence type="ECO:0000313" key="3">
    <source>
        <dbReference type="Proteomes" id="UP000640489"/>
    </source>
</evidence>
<evidence type="ECO:0000256" key="1">
    <source>
        <dbReference type="SAM" id="Phobius"/>
    </source>
</evidence>
<keyword evidence="1" id="KW-1133">Transmembrane helix</keyword>
<feature type="transmembrane region" description="Helical" evidence="1">
    <location>
        <begin position="158"/>
        <end position="177"/>
    </location>
</feature>
<organism evidence="2 3">
    <name type="scientific">Nocardioides islandensis</name>
    <dbReference type="NCBI Taxonomy" id="433663"/>
    <lineage>
        <taxon>Bacteria</taxon>
        <taxon>Bacillati</taxon>
        <taxon>Actinomycetota</taxon>
        <taxon>Actinomycetes</taxon>
        <taxon>Propionibacteriales</taxon>
        <taxon>Nocardioidaceae</taxon>
        <taxon>Nocardioides</taxon>
    </lineage>
</organism>
<feature type="transmembrane region" description="Helical" evidence="1">
    <location>
        <begin position="57"/>
        <end position="83"/>
    </location>
</feature>
<proteinExistence type="predicted"/>
<protein>
    <recommendedName>
        <fullName evidence="4">DUF4386 family protein</fullName>
    </recommendedName>
</protein>
<dbReference type="Proteomes" id="UP000640489">
    <property type="component" value="Unassembled WGS sequence"/>
</dbReference>
<reference evidence="2" key="1">
    <citation type="submission" date="2020-11" db="EMBL/GenBank/DDBJ databases">
        <title>Nocardioides sp. nov., isolated from Soil of Cynanchum wilfordii Hemsley rhizosphere.</title>
        <authorList>
            <person name="Lee J.-S."/>
            <person name="Suh M.K."/>
            <person name="Kim J.-S."/>
        </authorList>
    </citation>
    <scope>NUCLEOTIDE SEQUENCE</scope>
    <source>
        <strain evidence="2">KCTC 19275</strain>
    </source>
</reference>
<dbReference type="EMBL" id="JADKPN010000019">
    <property type="protein sequence ID" value="MBF4765832.1"/>
    <property type="molecule type" value="Genomic_DNA"/>
</dbReference>
<keyword evidence="3" id="KW-1185">Reference proteome</keyword>